<feature type="DNA-binding region" description="H-T-H motif" evidence="4">
    <location>
        <begin position="42"/>
        <end position="61"/>
    </location>
</feature>
<dbReference type="InterPro" id="IPR009057">
    <property type="entry name" value="Homeodomain-like_sf"/>
</dbReference>
<keyword evidence="3" id="KW-0804">Transcription</keyword>
<comment type="caution">
    <text evidence="6">The sequence shown here is derived from an EMBL/GenBank/DDBJ whole genome shotgun (WGS) entry which is preliminary data.</text>
</comment>
<dbReference type="SUPFAM" id="SSF46689">
    <property type="entry name" value="Homeodomain-like"/>
    <property type="match status" value="1"/>
</dbReference>
<sequence>MSLGTPPSPPVDRRARRRQATDAKIAATVIELLRRVGPDGVTMDAVSAASGVAKTTLYRRYDDRYALLEAVAQQLEVETPFDVIATGEPGLRDLLRRLQVDFESRLGSQVVGRLLAADDEFMAQWRERLVRPRVESLRAHLERGAARGDLRADLDPQLVIEMIVGSAVVADAMRGGLPADWADQLAATLWPTLAPTSA</sequence>
<keyword evidence="1" id="KW-0805">Transcription regulation</keyword>
<dbReference type="PANTHER" id="PTHR30055:SF148">
    <property type="entry name" value="TETR-FAMILY TRANSCRIPTIONAL REGULATOR"/>
    <property type="match status" value="1"/>
</dbReference>
<organism evidence="6 7">
    <name type="scientific">Janibacter alkaliphilus</name>
    <dbReference type="NCBI Taxonomy" id="1069963"/>
    <lineage>
        <taxon>Bacteria</taxon>
        <taxon>Bacillati</taxon>
        <taxon>Actinomycetota</taxon>
        <taxon>Actinomycetes</taxon>
        <taxon>Micrococcales</taxon>
        <taxon>Intrasporangiaceae</taxon>
        <taxon>Janibacter</taxon>
    </lineage>
</organism>
<feature type="domain" description="HTH tetR-type" evidence="5">
    <location>
        <begin position="19"/>
        <end position="79"/>
    </location>
</feature>
<dbReference type="InterPro" id="IPR050109">
    <property type="entry name" value="HTH-type_TetR-like_transc_reg"/>
</dbReference>
<evidence type="ECO:0000259" key="5">
    <source>
        <dbReference type="PROSITE" id="PS50977"/>
    </source>
</evidence>
<dbReference type="EMBL" id="JACBZX010000001">
    <property type="protein sequence ID" value="NYG36900.1"/>
    <property type="molecule type" value="Genomic_DNA"/>
</dbReference>
<dbReference type="InterPro" id="IPR036271">
    <property type="entry name" value="Tet_transcr_reg_TetR-rel_C_sf"/>
</dbReference>
<dbReference type="PANTHER" id="PTHR30055">
    <property type="entry name" value="HTH-TYPE TRANSCRIPTIONAL REGULATOR RUTR"/>
    <property type="match status" value="1"/>
</dbReference>
<dbReference type="Pfam" id="PF16859">
    <property type="entry name" value="TetR_C_11"/>
    <property type="match status" value="1"/>
</dbReference>
<reference evidence="6 7" key="1">
    <citation type="submission" date="2020-07" db="EMBL/GenBank/DDBJ databases">
        <title>Sequencing the genomes of 1000 actinobacteria strains.</title>
        <authorList>
            <person name="Klenk H.-P."/>
        </authorList>
    </citation>
    <scope>NUCLEOTIDE SEQUENCE [LARGE SCALE GENOMIC DNA]</scope>
    <source>
        <strain evidence="6 7">DSM 24723</strain>
    </source>
</reference>
<dbReference type="Pfam" id="PF00440">
    <property type="entry name" value="TetR_N"/>
    <property type="match status" value="1"/>
</dbReference>
<evidence type="ECO:0000256" key="4">
    <source>
        <dbReference type="PROSITE-ProRule" id="PRU00335"/>
    </source>
</evidence>
<dbReference type="InterPro" id="IPR001647">
    <property type="entry name" value="HTH_TetR"/>
</dbReference>
<protein>
    <submittedName>
        <fullName evidence="6">AcrR family transcriptional regulator</fullName>
    </submittedName>
</protein>
<dbReference type="PROSITE" id="PS50977">
    <property type="entry name" value="HTH_TETR_2"/>
    <property type="match status" value="1"/>
</dbReference>
<dbReference type="RefSeq" id="WP_179462342.1">
    <property type="nucleotide sequence ID" value="NZ_JACBZX010000001.1"/>
</dbReference>
<evidence type="ECO:0000256" key="3">
    <source>
        <dbReference type="ARBA" id="ARBA00023163"/>
    </source>
</evidence>
<accession>A0A852X642</accession>
<dbReference type="Gene3D" id="1.10.10.60">
    <property type="entry name" value="Homeodomain-like"/>
    <property type="match status" value="1"/>
</dbReference>
<keyword evidence="2 4" id="KW-0238">DNA-binding</keyword>
<dbReference type="GO" id="GO:0000976">
    <property type="term" value="F:transcription cis-regulatory region binding"/>
    <property type="evidence" value="ECO:0007669"/>
    <property type="project" value="TreeGrafter"/>
</dbReference>
<evidence type="ECO:0000313" key="7">
    <source>
        <dbReference type="Proteomes" id="UP000592181"/>
    </source>
</evidence>
<keyword evidence="7" id="KW-1185">Reference proteome</keyword>
<proteinExistence type="predicted"/>
<evidence type="ECO:0000256" key="2">
    <source>
        <dbReference type="ARBA" id="ARBA00023125"/>
    </source>
</evidence>
<dbReference type="GO" id="GO:0003700">
    <property type="term" value="F:DNA-binding transcription factor activity"/>
    <property type="evidence" value="ECO:0007669"/>
    <property type="project" value="TreeGrafter"/>
</dbReference>
<dbReference type="AlphaFoldDB" id="A0A852X642"/>
<dbReference type="SUPFAM" id="SSF48498">
    <property type="entry name" value="Tetracyclin repressor-like, C-terminal domain"/>
    <property type="match status" value="1"/>
</dbReference>
<gene>
    <name evidence="6" type="ORF">BJY28_001369</name>
</gene>
<name>A0A852X642_9MICO</name>
<evidence type="ECO:0000313" key="6">
    <source>
        <dbReference type="EMBL" id="NYG36900.1"/>
    </source>
</evidence>
<dbReference type="Gene3D" id="1.10.357.10">
    <property type="entry name" value="Tetracycline Repressor, domain 2"/>
    <property type="match status" value="1"/>
</dbReference>
<dbReference type="Proteomes" id="UP000592181">
    <property type="component" value="Unassembled WGS sequence"/>
</dbReference>
<evidence type="ECO:0000256" key="1">
    <source>
        <dbReference type="ARBA" id="ARBA00023015"/>
    </source>
</evidence>
<dbReference type="InterPro" id="IPR011075">
    <property type="entry name" value="TetR_C"/>
</dbReference>